<keyword evidence="3" id="KW-1185">Reference proteome</keyword>
<protein>
    <recommendedName>
        <fullName evidence="1">Glycoside-hydrolase family GH114 TIM-barrel domain-containing protein</fullName>
    </recommendedName>
</protein>
<dbReference type="Gene3D" id="3.20.20.70">
    <property type="entry name" value="Aldolase class I"/>
    <property type="match status" value="1"/>
</dbReference>
<dbReference type="RefSeq" id="WP_213010637.1">
    <property type="nucleotide sequence ID" value="NZ_BOQN01000087.1"/>
</dbReference>
<name>A0A919TIW2_9ACTN</name>
<feature type="domain" description="Glycoside-hydrolase family GH114 TIM-barrel" evidence="1">
    <location>
        <begin position="40"/>
        <end position="255"/>
    </location>
</feature>
<accession>A0A919TIW2</accession>
<evidence type="ECO:0000259" key="1">
    <source>
        <dbReference type="Pfam" id="PF03537"/>
    </source>
</evidence>
<proteinExistence type="predicted"/>
<dbReference type="InterPro" id="IPR017853">
    <property type="entry name" value="GH"/>
</dbReference>
<reference evidence="2 3" key="1">
    <citation type="submission" date="2021-03" db="EMBL/GenBank/DDBJ databases">
        <title>Whole genome shotgun sequence of Actinoplanes toevensis NBRC 105298.</title>
        <authorList>
            <person name="Komaki H."/>
            <person name="Tamura T."/>
        </authorList>
    </citation>
    <scope>NUCLEOTIDE SEQUENCE [LARGE SCALE GENOMIC DNA]</scope>
    <source>
        <strain evidence="2 3">NBRC 105298</strain>
    </source>
</reference>
<dbReference type="InterPro" id="IPR013785">
    <property type="entry name" value="Aldolase_TIM"/>
</dbReference>
<comment type="caution">
    <text evidence="2">The sequence shown here is derived from an EMBL/GenBank/DDBJ whole genome shotgun (WGS) entry which is preliminary data.</text>
</comment>
<dbReference type="PROSITE" id="PS51257">
    <property type="entry name" value="PROKAR_LIPOPROTEIN"/>
    <property type="match status" value="1"/>
</dbReference>
<evidence type="ECO:0000313" key="3">
    <source>
        <dbReference type="Proteomes" id="UP000677082"/>
    </source>
</evidence>
<sequence length="268" mass="29280">MRRAAALLLITAVVSGCTGRAVVEPMPTVVWEPPPADGRFDYQLGGAYPPASGVAIVDRDRTAQPAPGVYSICYVNAFQTQPAENAWWSANHDDLLLRTKGDGYLTDPDWPDERILDISTDTKRAAVAGIVGQWFAGCAERGFRAVEPDNLDSYTRSNGRLRQSDAVAYARLLKARAHAAGLAVAQKNAPDLAGLGFDFAIAEECAVYDECDAYRKLYGDQVYEIEYTDNGLTAYREACRAGGDRISIILRDRDVVPVAAVGYHYEYC</sequence>
<dbReference type="SUPFAM" id="SSF51445">
    <property type="entry name" value="(Trans)glycosidases"/>
    <property type="match status" value="1"/>
</dbReference>
<dbReference type="PANTHER" id="PTHR35273:SF2">
    <property type="entry name" value="ALPHA-GALACTOSIDASE"/>
    <property type="match status" value="1"/>
</dbReference>
<dbReference type="AlphaFoldDB" id="A0A919TIW2"/>
<dbReference type="EMBL" id="BOQN01000087">
    <property type="protein sequence ID" value="GIM94889.1"/>
    <property type="molecule type" value="Genomic_DNA"/>
</dbReference>
<dbReference type="InterPro" id="IPR004352">
    <property type="entry name" value="GH114_TIM-barrel"/>
</dbReference>
<evidence type="ECO:0000313" key="2">
    <source>
        <dbReference type="EMBL" id="GIM94889.1"/>
    </source>
</evidence>
<dbReference type="Pfam" id="PF03537">
    <property type="entry name" value="Glyco_hydro_114"/>
    <property type="match status" value="1"/>
</dbReference>
<dbReference type="PANTHER" id="PTHR35273">
    <property type="entry name" value="ALPHA-1,4 POLYGALACTOSAMINIDASE, PUTATIVE (AFU_ORTHOLOGUE AFUA_3G07890)-RELATED"/>
    <property type="match status" value="1"/>
</dbReference>
<organism evidence="2 3">
    <name type="scientific">Paractinoplanes toevensis</name>
    <dbReference type="NCBI Taxonomy" id="571911"/>
    <lineage>
        <taxon>Bacteria</taxon>
        <taxon>Bacillati</taxon>
        <taxon>Actinomycetota</taxon>
        <taxon>Actinomycetes</taxon>
        <taxon>Micromonosporales</taxon>
        <taxon>Micromonosporaceae</taxon>
        <taxon>Paractinoplanes</taxon>
    </lineage>
</organism>
<dbReference type="Proteomes" id="UP000677082">
    <property type="component" value="Unassembled WGS sequence"/>
</dbReference>
<gene>
    <name evidence="2" type="ORF">Ato02nite_066820</name>
</gene>